<proteinExistence type="predicted"/>
<comment type="caution">
    <text evidence="1">The sequence shown here is derived from an EMBL/GenBank/DDBJ whole genome shotgun (WGS) entry which is preliminary data.</text>
</comment>
<sequence length="115" mass="12528">MVFVLELASGRTSKNSVTFRICDGNRHSFSQNADSGAYVAPLSLHCGQLSIECIGCVLTSRNWAPLRKIMWSDTSSLTDILLIQILLSFLPRCASCYVGLEKASRAKIGANMDAD</sequence>
<protein>
    <submittedName>
        <fullName evidence="1">Uncharacterized protein</fullName>
    </submittedName>
</protein>
<reference evidence="1" key="1">
    <citation type="journal article" date="2021" name="New Phytol.">
        <title>Evolutionary innovations through gain and loss of genes in the ectomycorrhizal Boletales.</title>
        <authorList>
            <person name="Wu G."/>
            <person name="Miyauchi S."/>
            <person name="Morin E."/>
            <person name="Kuo A."/>
            <person name="Drula E."/>
            <person name="Varga T."/>
            <person name="Kohler A."/>
            <person name="Feng B."/>
            <person name="Cao Y."/>
            <person name="Lipzen A."/>
            <person name="Daum C."/>
            <person name="Hundley H."/>
            <person name="Pangilinan J."/>
            <person name="Johnson J."/>
            <person name="Barry K."/>
            <person name="LaButti K."/>
            <person name="Ng V."/>
            <person name="Ahrendt S."/>
            <person name="Min B."/>
            <person name="Choi I.G."/>
            <person name="Park H."/>
            <person name="Plett J.M."/>
            <person name="Magnuson J."/>
            <person name="Spatafora J.W."/>
            <person name="Nagy L.G."/>
            <person name="Henrissat B."/>
            <person name="Grigoriev I.V."/>
            <person name="Yang Z.L."/>
            <person name="Xu J."/>
            <person name="Martin F.M."/>
        </authorList>
    </citation>
    <scope>NUCLEOTIDE SEQUENCE</scope>
    <source>
        <strain evidence="1">KUC20120723A-06</strain>
    </source>
</reference>
<keyword evidence="2" id="KW-1185">Reference proteome</keyword>
<evidence type="ECO:0000313" key="2">
    <source>
        <dbReference type="Proteomes" id="UP000790709"/>
    </source>
</evidence>
<accession>A0ACB8BAB7</accession>
<dbReference type="Proteomes" id="UP000790709">
    <property type="component" value="Unassembled WGS sequence"/>
</dbReference>
<gene>
    <name evidence="1" type="ORF">BV22DRAFT_672178</name>
</gene>
<organism evidence="1 2">
    <name type="scientific">Leucogyrophana mollusca</name>
    <dbReference type="NCBI Taxonomy" id="85980"/>
    <lineage>
        <taxon>Eukaryota</taxon>
        <taxon>Fungi</taxon>
        <taxon>Dikarya</taxon>
        <taxon>Basidiomycota</taxon>
        <taxon>Agaricomycotina</taxon>
        <taxon>Agaricomycetes</taxon>
        <taxon>Agaricomycetidae</taxon>
        <taxon>Boletales</taxon>
        <taxon>Boletales incertae sedis</taxon>
        <taxon>Leucogyrophana</taxon>
    </lineage>
</organism>
<evidence type="ECO:0000313" key="1">
    <source>
        <dbReference type="EMBL" id="KAH7922250.1"/>
    </source>
</evidence>
<name>A0ACB8BAB7_9AGAM</name>
<dbReference type="EMBL" id="MU266492">
    <property type="protein sequence ID" value="KAH7922250.1"/>
    <property type="molecule type" value="Genomic_DNA"/>
</dbReference>